<dbReference type="InterPro" id="IPR006121">
    <property type="entry name" value="HMA_dom"/>
</dbReference>
<dbReference type="PANTHER" id="PTHR46932:SF12">
    <property type="entry name" value="HEAVY METAL-ASSOCIATED ISOPRENYLATED PLANT PROTEIN 47"/>
    <property type="match status" value="1"/>
</dbReference>
<dbReference type="Gene3D" id="3.30.70.100">
    <property type="match status" value="1"/>
</dbReference>
<dbReference type="InterPro" id="IPR042885">
    <property type="entry name" value="HIPP47/16"/>
</dbReference>
<name>A0A2N9HVH8_FAGSY</name>
<sequence length="88" mass="9647">MKQKIIIKVQMTCDKCRTKAMKIAATTDGVNSVAIEGSDKDQLVVIGEGVDSANLTCSLRKKLCHATLLSVEEVKRKKEPEEKPKTTS</sequence>
<dbReference type="AlphaFoldDB" id="A0A2N9HVH8"/>
<proteinExistence type="predicted"/>
<protein>
    <recommendedName>
        <fullName evidence="1">HMA domain-containing protein</fullName>
    </recommendedName>
</protein>
<dbReference type="InterPro" id="IPR036163">
    <property type="entry name" value="HMA_dom_sf"/>
</dbReference>
<evidence type="ECO:0000313" key="2">
    <source>
        <dbReference type="EMBL" id="SPD16085.1"/>
    </source>
</evidence>
<organism evidence="2">
    <name type="scientific">Fagus sylvatica</name>
    <name type="common">Beechnut</name>
    <dbReference type="NCBI Taxonomy" id="28930"/>
    <lineage>
        <taxon>Eukaryota</taxon>
        <taxon>Viridiplantae</taxon>
        <taxon>Streptophyta</taxon>
        <taxon>Embryophyta</taxon>
        <taxon>Tracheophyta</taxon>
        <taxon>Spermatophyta</taxon>
        <taxon>Magnoliopsida</taxon>
        <taxon>eudicotyledons</taxon>
        <taxon>Gunneridae</taxon>
        <taxon>Pentapetalae</taxon>
        <taxon>rosids</taxon>
        <taxon>fabids</taxon>
        <taxon>Fagales</taxon>
        <taxon>Fagaceae</taxon>
        <taxon>Fagus</taxon>
    </lineage>
</organism>
<feature type="domain" description="HMA" evidence="1">
    <location>
        <begin position="2"/>
        <end position="71"/>
    </location>
</feature>
<accession>A0A2N9HVH8</accession>
<gene>
    <name evidence="2" type="ORF">FSB_LOCUS43967</name>
</gene>
<dbReference type="GO" id="GO:0046872">
    <property type="term" value="F:metal ion binding"/>
    <property type="evidence" value="ECO:0007669"/>
    <property type="project" value="InterPro"/>
</dbReference>
<dbReference type="SUPFAM" id="SSF55008">
    <property type="entry name" value="HMA, heavy metal-associated domain"/>
    <property type="match status" value="1"/>
</dbReference>
<evidence type="ECO:0000259" key="1">
    <source>
        <dbReference type="PROSITE" id="PS50846"/>
    </source>
</evidence>
<dbReference type="EMBL" id="OIVN01004219">
    <property type="protein sequence ID" value="SPD16085.1"/>
    <property type="molecule type" value="Genomic_DNA"/>
</dbReference>
<reference evidence="2" key="1">
    <citation type="submission" date="2018-02" db="EMBL/GenBank/DDBJ databases">
        <authorList>
            <person name="Cohen D.B."/>
            <person name="Kent A.D."/>
        </authorList>
    </citation>
    <scope>NUCLEOTIDE SEQUENCE</scope>
</reference>
<dbReference type="PROSITE" id="PS50846">
    <property type="entry name" value="HMA_2"/>
    <property type="match status" value="1"/>
</dbReference>
<dbReference type="PANTHER" id="PTHR46932">
    <property type="entry name" value="HEAVY METAL-ASSOCIATED ISOPRENYLATED PLANT PROTEIN 47"/>
    <property type="match status" value="1"/>
</dbReference>